<accession>A0A2H0XGV2</accession>
<dbReference type="SUPFAM" id="SSF103491">
    <property type="entry name" value="Preprotein translocase SecY subunit"/>
    <property type="match status" value="1"/>
</dbReference>
<evidence type="ECO:0000256" key="8">
    <source>
        <dbReference type="ARBA" id="ARBA00023136"/>
    </source>
</evidence>
<comment type="subunit">
    <text evidence="10">Component of the Sec protein translocase complex. Heterotrimer consisting of SecY, SecE and SecG subunits. The heterotrimers can form oligomers, although 1 heterotrimer is thought to be able to translocate proteins. Interacts with the ribosome. Interacts with SecDF, and other proteins may be involved. Interacts with SecA.</text>
</comment>
<sequence length="428" mass="45908">MNSALDSIKVLFSAPELKKKIIFTFAILFIFRLLAHVPIPGANIKALQELFSGSQILGFLNVFTGGGMENFSLITLGLGPYINASIIMQLFTKVIPKLEEMSKEGEFGRVKINQYTRMLAVPLCALQSYGMYILLQKQGIILPLEIFDTIRLVITMTAGTIILMWFGELISEYGIGNGVSLLIFAGIVAKLPLSFGQTLATVSSSGITNTLLLGILAIGVISVVVYINEATRNVQIQYARRLRGGRIYGGGSNFLPLRVNMAGMIPIIFAVSLVLAPSLVGGALQGSPNPALAQVAGVINSYFLVGGTAYNAFYFILVFAFTYFYTAVAFNPEDVADNLKKQGGFIPGIRPGHATSEYLNGIVTRITAVGALFLGLVAVLPNLAQSFTGISTLTVGGAGILIVVSVVLETVKSIQSQLIMRDYEANII</sequence>
<comment type="function">
    <text evidence="10 11">The central subunit of the protein translocation channel SecYEG. Consists of two halves formed by TMs 1-5 and 6-10. These two domains form a lateral gate at the front which open onto the bilayer between TMs 2 and 7, and are clamped together by SecE at the back. The channel is closed by both a pore ring composed of hydrophobic SecY resides and a short helix (helix 2A) on the extracellular side of the membrane which forms a plug. The plug probably moves laterally to allow the channel to open. The ring and the pore may move independently.</text>
</comment>
<keyword evidence="7 10" id="KW-0811">Translocation</keyword>
<organism evidence="14 15">
    <name type="scientific">candidate division WWE3 bacterium CG08_land_8_20_14_0_20_40_13</name>
    <dbReference type="NCBI Taxonomy" id="1975084"/>
    <lineage>
        <taxon>Bacteria</taxon>
        <taxon>Katanobacteria</taxon>
    </lineage>
</organism>
<comment type="similarity">
    <text evidence="2 10 13">Belongs to the SecY/SEC61-alpha family.</text>
</comment>
<evidence type="ECO:0000256" key="2">
    <source>
        <dbReference type="ARBA" id="ARBA00005751"/>
    </source>
</evidence>
<evidence type="ECO:0000256" key="4">
    <source>
        <dbReference type="ARBA" id="ARBA00022692"/>
    </source>
</evidence>
<dbReference type="Proteomes" id="UP000230340">
    <property type="component" value="Unassembled WGS sequence"/>
</dbReference>
<gene>
    <name evidence="10" type="primary">secY</name>
    <name evidence="14" type="ORF">COT49_00780</name>
</gene>
<feature type="transmembrane region" description="Helical" evidence="10">
    <location>
        <begin position="261"/>
        <end position="280"/>
    </location>
</feature>
<feature type="transmembrane region" description="Helical" evidence="10">
    <location>
        <begin position="115"/>
        <end position="134"/>
    </location>
</feature>
<evidence type="ECO:0000256" key="11">
    <source>
        <dbReference type="RuleBase" id="RU000537"/>
    </source>
</evidence>
<dbReference type="AlphaFoldDB" id="A0A2H0XGV2"/>
<dbReference type="EMBL" id="PEYT01000004">
    <property type="protein sequence ID" value="PIS23368.1"/>
    <property type="molecule type" value="Genomic_DNA"/>
</dbReference>
<evidence type="ECO:0000256" key="13">
    <source>
        <dbReference type="RuleBase" id="RU004349"/>
    </source>
</evidence>
<proteinExistence type="inferred from homology"/>
<evidence type="ECO:0000313" key="15">
    <source>
        <dbReference type="Proteomes" id="UP000230340"/>
    </source>
</evidence>
<evidence type="ECO:0000256" key="5">
    <source>
        <dbReference type="ARBA" id="ARBA00022927"/>
    </source>
</evidence>
<dbReference type="GO" id="GO:0006605">
    <property type="term" value="P:protein targeting"/>
    <property type="evidence" value="ECO:0007669"/>
    <property type="project" value="UniProtKB-UniRule"/>
</dbReference>
<feature type="transmembrane region" description="Helical" evidence="10">
    <location>
        <begin position="362"/>
        <end position="384"/>
    </location>
</feature>
<evidence type="ECO:0000256" key="9">
    <source>
        <dbReference type="ARBA" id="ARBA00039733"/>
    </source>
</evidence>
<dbReference type="PROSITE" id="PS00756">
    <property type="entry name" value="SECY_2"/>
    <property type="match status" value="1"/>
</dbReference>
<dbReference type="PROSITE" id="PS00755">
    <property type="entry name" value="SECY_1"/>
    <property type="match status" value="1"/>
</dbReference>
<keyword evidence="10" id="KW-1003">Cell membrane</keyword>
<dbReference type="InterPro" id="IPR002208">
    <property type="entry name" value="SecY/SEC61-alpha"/>
</dbReference>
<keyword evidence="4 10" id="KW-0812">Transmembrane</keyword>
<dbReference type="GO" id="GO:0043952">
    <property type="term" value="P:protein transport by the Sec complex"/>
    <property type="evidence" value="ECO:0007669"/>
    <property type="project" value="UniProtKB-UniRule"/>
</dbReference>
<feature type="transmembrane region" description="Helical" evidence="10">
    <location>
        <begin position="146"/>
        <end position="166"/>
    </location>
</feature>
<evidence type="ECO:0000256" key="7">
    <source>
        <dbReference type="ARBA" id="ARBA00023010"/>
    </source>
</evidence>
<evidence type="ECO:0000256" key="10">
    <source>
        <dbReference type="HAMAP-Rule" id="MF_01465"/>
    </source>
</evidence>
<dbReference type="InterPro" id="IPR026593">
    <property type="entry name" value="SecY"/>
</dbReference>
<dbReference type="PANTHER" id="PTHR10906">
    <property type="entry name" value="SECY/SEC61-ALPHA FAMILY MEMBER"/>
    <property type="match status" value="1"/>
</dbReference>
<dbReference type="Gene3D" id="1.10.3370.10">
    <property type="entry name" value="SecY subunit domain"/>
    <property type="match status" value="1"/>
</dbReference>
<comment type="caution">
    <text evidence="10">Lacks conserved residue(s) required for the propagation of feature annotation.</text>
</comment>
<evidence type="ECO:0000313" key="14">
    <source>
        <dbReference type="EMBL" id="PIS23368.1"/>
    </source>
</evidence>
<keyword evidence="5 10" id="KW-0653">Protein transport</keyword>
<dbReference type="GO" id="GO:0065002">
    <property type="term" value="P:intracellular protein transmembrane transport"/>
    <property type="evidence" value="ECO:0007669"/>
    <property type="project" value="UniProtKB-UniRule"/>
</dbReference>
<dbReference type="GO" id="GO:0005886">
    <property type="term" value="C:plasma membrane"/>
    <property type="evidence" value="ECO:0007669"/>
    <property type="project" value="UniProtKB-SubCell"/>
</dbReference>
<dbReference type="Pfam" id="PF00344">
    <property type="entry name" value="SecY"/>
    <property type="match status" value="1"/>
</dbReference>
<reference evidence="15" key="1">
    <citation type="submission" date="2017-09" db="EMBL/GenBank/DDBJ databases">
        <title>Depth-based differentiation of microbial function through sediment-hosted aquifers and enrichment of novel symbionts in the deep terrestrial subsurface.</title>
        <authorList>
            <person name="Probst A.J."/>
            <person name="Ladd B."/>
            <person name="Jarett J.K."/>
            <person name="Geller-Mcgrath D.E."/>
            <person name="Sieber C.M.K."/>
            <person name="Emerson J.B."/>
            <person name="Anantharaman K."/>
            <person name="Thomas B.C."/>
            <person name="Malmstrom R."/>
            <person name="Stieglmeier M."/>
            <person name="Klingl A."/>
            <person name="Woyke T."/>
            <person name="Ryan C.M."/>
            <person name="Banfield J.F."/>
        </authorList>
    </citation>
    <scope>NUCLEOTIDE SEQUENCE [LARGE SCALE GENOMIC DNA]</scope>
</reference>
<evidence type="ECO:0000256" key="6">
    <source>
        <dbReference type="ARBA" id="ARBA00022989"/>
    </source>
</evidence>
<feature type="transmembrane region" description="Helical" evidence="10">
    <location>
        <begin position="390"/>
        <end position="411"/>
    </location>
</feature>
<dbReference type="PIRSF" id="PIRSF004557">
    <property type="entry name" value="SecY"/>
    <property type="match status" value="1"/>
</dbReference>
<dbReference type="NCBIfam" id="TIGR00967">
    <property type="entry name" value="3a0501s007"/>
    <property type="match status" value="1"/>
</dbReference>
<dbReference type="InterPro" id="IPR023201">
    <property type="entry name" value="SecY_dom_sf"/>
</dbReference>
<dbReference type="PRINTS" id="PR00303">
    <property type="entry name" value="SECYTRNLCASE"/>
</dbReference>
<evidence type="ECO:0000256" key="3">
    <source>
        <dbReference type="ARBA" id="ARBA00022448"/>
    </source>
</evidence>
<feature type="transmembrane region" description="Helical" evidence="10">
    <location>
        <begin position="173"/>
        <end position="195"/>
    </location>
</feature>
<evidence type="ECO:0000256" key="1">
    <source>
        <dbReference type="ARBA" id="ARBA00004141"/>
    </source>
</evidence>
<protein>
    <recommendedName>
        <fullName evidence="9 10">Protein translocase subunit SecY</fullName>
    </recommendedName>
</protein>
<dbReference type="InterPro" id="IPR030659">
    <property type="entry name" value="SecY_CS"/>
</dbReference>
<feature type="transmembrane region" description="Helical" evidence="10">
    <location>
        <begin position="207"/>
        <end position="227"/>
    </location>
</feature>
<feature type="transmembrane region" description="Helical" evidence="10">
    <location>
        <begin position="21"/>
        <end position="39"/>
    </location>
</feature>
<dbReference type="HAMAP" id="MF_01465">
    <property type="entry name" value="SecY"/>
    <property type="match status" value="1"/>
</dbReference>
<name>A0A2H0XGV2_UNCKA</name>
<feature type="transmembrane region" description="Helical" evidence="10">
    <location>
        <begin position="71"/>
        <end position="95"/>
    </location>
</feature>
<keyword evidence="6 10" id="KW-1133">Transmembrane helix</keyword>
<comment type="subcellular location">
    <subcellularLocation>
        <location evidence="10">Cell membrane</location>
        <topology evidence="10">Multi-pass membrane protein</topology>
    </subcellularLocation>
    <subcellularLocation>
        <location evidence="1 12">Membrane</location>
        <topology evidence="1 12">Multi-pass membrane protein</topology>
    </subcellularLocation>
</comment>
<evidence type="ECO:0000256" key="12">
    <source>
        <dbReference type="RuleBase" id="RU003484"/>
    </source>
</evidence>
<keyword evidence="8 10" id="KW-0472">Membrane</keyword>
<comment type="caution">
    <text evidence="14">The sequence shown here is derived from an EMBL/GenBank/DDBJ whole genome shotgun (WGS) entry which is preliminary data.</text>
</comment>
<dbReference type="FunFam" id="1.10.3370.10:FF:000001">
    <property type="entry name" value="Preprotein translocase subunit SecY"/>
    <property type="match status" value="1"/>
</dbReference>
<keyword evidence="3 10" id="KW-0813">Transport</keyword>